<dbReference type="Pfam" id="PF03127">
    <property type="entry name" value="GAT"/>
    <property type="match status" value="1"/>
</dbReference>
<reference evidence="16" key="1">
    <citation type="submission" date="2014-03" db="EMBL/GenBank/DDBJ databases">
        <authorList>
            <person name="Casaregola S."/>
        </authorList>
    </citation>
    <scope>NUCLEOTIDE SEQUENCE [LARGE SCALE GENOMIC DNA]</scope>
    <source>
        <strain evidence="16">CLIB 918</strain>
    </source>
</reference>
<evidence type="ECO:0000256" key="2">
    <source>
        <dbReference type="ARBA" id="ARBA00004125"/>
    </source>
</evidence>
<feature type="compositionally biased region" description="Polar residues" evidence="13">
    <location>
        <begin position="220"/>
        <end position="233"/>
    </location>
</feature>
<dbReference type="AlphaFoldDB" id="A0A0J9XEE5"/>
<dbReference type="PRINTS" id="PR01887">
    <property type="entry name" value="SPECTRNALPHA"/>
</dbReference>
<organism evidence="16 17">
    <name type="scientific">Geotrichum candidum</name>
    <name type="common">Oospora lactis</name>
    <name type="synonym">Dipodascus geotrichum</name>
    <dbReference type="NCBI Taxonomy" id="1173061"/>
    <lineage>
        <taxon>Eukaryota</taxon>
        <taxon>Fungi</taxon>
        <taxon>Dikarya</taxon>
        <taxon>Ascomycota</taxon>
        <taxon>Saccharomycotina</taxon>
        <taxon>Dipodascomycetes</taxon>
        <taxon>Dipodascales</taxon>
        <taxon>Dipodascaceae</taxon>
        <taxon>Geotrichum</taxon>
    </lineage>
</organism>
<dbReference type="PANTHER" id="PTHR45929:SF3">
    <property type="entry name" value="JAK PATHWAY SIGNAL TRANSDUCTION ADAPTOR MOLECULE"/>
    <property type="match status" value="1"/>
</dbReference>
<dbReference type="STRING" id="1173061.A0A0J9XEE5"/>
<dbReference type="InterPro" id="IPR003903">
    <property type="entry name" value="UIM_dom"/>
</dbReference>
<feature type="region of interest" description="Disordered" evidence="13">
    <location>
        <begin position="142"/>
        <end position="163"/>
    </location>
</feature>
<comment type="subcellular location">
    <subcellularLocation>
        <location evidence="2">Endosome membrane</location>
        <topology evidence="2">Peripheral membrane protein</topology>
        <orientation evidence="2">Cytoplasmic side</orientation>
    </subcellularLocation>
</comment>
<dbReference type="SUPFAM" id="SSF50044">
    <property type="entry name" value="SH3-domain"/>
    <property type="match status" value="1"/>
</dbReference>
<dbReference type="PANTHER" id="PTHR45929">
    <property type="entry name" value="JAK PATHWAY SIGNAL TRANSDUCTION ADAPTOR MOLECULE"/>
    <property type="match status" value="1"/>
</dbReference>
<evidence type="ECO:0000256" key="9">
    <source>
        <dbReference type="ARBA" id="ARBA00022927"/>
    </source>
</evidence>
<dbReference type="CDD" id="cd11805">
    <property type="entry name" value="SH3_GRB2_like_C"/>
    <property type="match status" value="1"/>
</dbReference>
<dbReference type="CDD" id="cd16978">
    <property type="entry name" value="VHS_HSE1"/>
    <property type="match status" value="1"/>
</dbReference>
<dbReference type="GO" id="GO:0035091">
    <property type="term" value="F:phosphatidylinositol binding"/>
    <property type="evidence" value="ECO:0007669"/>
    <property type="project" value="InterPro"/>
</dbReference>
<feature type="compositionally biased region" description="Polar residues" evidence="13">
    <location>
        <begin position="561"/>
        <end position="582"/>
    </location>
</feature>
<feature type="compositionally biased region" description="Low complexity" evidence="13">
    <location>
        <begin position="196"/>
        <end position="215"/>
    </location>
</feature>
<dbReference type="OrthoDB" id="10255964at2759"/>
<dbReference type="PROSITE" id="PS50179">
    <property type="entry name" value="VHS"/>
    <property type="match status" value="1"/>
</dbReference>
<evidence type="ECO:0000259" key="15">
    <source>
        <dbReference type="PROSITE" id="PS50179"/>
    </source>
</evidence>
<feature type="domain" description="SH3" evidence="14">
    <location>
        <begin position="272"/>
        <end position="331"/>
    </location>
</feature>
<evidence type="ECO:0000313" key="17">
    <source>
        <dbReference type="Proteomes" id="UP000242525"/>
    </source>
</evidence>
<dbReference type="GO" id="GO:0043130">
    <property type="term" value="F:ubiquitin binding"/>
    <property type="evidence" value="ECO:0007669"/>
    <property type="project" value="InterPro"/>
</dbReference>
<feature type="compositionally biased region" description="Polar residues" evidence="13">
    <location>
        <begin position="499"/>
        <end position="522"/>
    </location>
</feature>
<keyword evidence="9" id="KW-0653">Protein transport</keyword>
<feature type="coiled-coil region" evidence="12">
    <location>
        <begin position="393"/>
        <end position="420"/>
    </location>
</feature>
<feature type="compositionally biased region" description="Low complexity" evidence="13">
    <location>
        <begin position="443"/>
        <end position="487"/>
    </location>
</feature>
<dbReference type="SMART" id="SM00288">
    <property type="entry name" value="VHS"/>
    <property type="match status" value="1"/>
</dbReference>
<feature type="domain" description="VHS" evidence="15">
    <location>
        <begin position="16"/>
        <end position="146"/>
    </location>
</feature>
<comment type="caution">
    <text evidence="16">The sequence shown here is derived from an EMBL/GenBank/DDBJ whole genome shotgun (WGS) entry which is preliminary data.</text>
</comment>
<dbReference type="Pfam" id="PF00018">
    <property type="entry name" value="SH3_1"/>
    <property type="match status" value="1"/>
</dbReference>
<evidence type="ECO:0000256" key="13">
    <source>
        <dbReference type="SAM" id="MobiDB-lite"/>
    </source>
</evidence>
<dbReference type="Gene3D" id="1.20.5.1940">
    <property type="match status" value="1"/>
</dbReference>
<dbReference type="GO" id="GO:0043328">
    <property type="term" value="P:protein transport to vacuole involved in ubiquitin-dependent protein catabolic process via the multivesicular body sorting pathway"/>
    <property type="evidence" value="ECO:0007669"/>
    <property type="project" value="TreeGrafter"/>
</dbReference>
<dbReference type="Gene3D" id="2.30.30.40">
    <property type="entry name" value="SH3 Domains"/>
    <property type="match status" value="1"/>
</dbReference>
<keyword evidence="10" id="KW-0472">Membrane</keyword>
<dbReference type="GO" id="GO:0010008">
    <property type="term" value="C:endosome membrane"/>
    <property type="evidence" value="ECO:0007669"/>
    <property type="project" value="UniProtKB-SubCell"/>
</dbReference>
<evidence type="ECO:0000256" key="11">
    <source>
        <dbReference type="PROSITE-ProRule" id="PRU00192"/>
    </source>
</evidence>
<keyword evidence="6 11" id="KW-0728">SH3 domain</keyword>
<evidence type="ECO:0000256" key="10">
    <source>
        <dbReference type="ARBA" id="ARBA00023136"/>
    </source>
</evidence>
<feature type="compositionally biased region" description="Low complexity" evidence="13">
    <location>
        <begin position="645"/>
        <end position="664"/>
    </location>
</feature>
<evidence type="ECO:0000313" key="16">
    <source>
        <dbReference type="EMBL" id="CDO55719.1"/>
    </source>
</evidence>
<keyword evidence="12" id="KW-0175">Coiled coil</keyword>
<dbReference type="EMBL" id="CCBN010000012">
    <property type="protein sequence ID" value="CDO55719.1"/>
    <property type="molecule type" value="Genomic_DNA"/>
</dbReference>
<dbReference type="Gene3D" id="1.25.40.90">
    <property type="match status" value="1"/>
</dbReference>
<evidence type="ECO:0000256" key="6">
    <source>
        <dbReference type="ARBA" id="ARBA00022443"/>
    </source>
</evidence>
<feature type="region of interest" description="Disordered" evidence="13">
    <location>
        <begin position="433"/>
        <end position="664"/>
    </location>
</feature>
<feature type="region of interest" description="Disordered" evidence="13">
    <location>
        <begin position="196"/>
        <end position="273"/>
    </location>
</feature>
<dbReference type="InterPro" id="IPR002014">
    <property type="entry name" value="VHS_dom"/>
</dbReference>
<evidence type="ECO:0000256" key="1">
    <source>
        <dbReference type="ARBA" id="ARBA00002654"/>
    </source>
</evidence>
<evidence type="ECO:0000256" key="12">
    <source>
        <dbReference type="SAM" id="Coils"/>
    </source>
</evidence>
<feature type="compositionally biased region" description="Low complexity" evidence="13">
    <location>
        <begin position="234"/>
        <end position="254"/>
    </location>
</feature>
<dbReference type="GO" id="GO:0033565">
    <property type="term" value="C:ESCRT-0 complex"/>
    <property type="evidence" value="ECO:0007669"/>
    <property type="project" value="TreeGrafter"/>
</dbReference>
<accession>A0A0J9XEE5</accession>
<protein>
    <recommendedName>
        <fullName evidence="4">Class E vacuolar protein-sorting machinery protein HSE1</fullName>
    </recommendedName>
    <alternativeName>
        <fullName evidence="5">Class E vacuolar protein-sorting machinery protein hse1</fullName>
    </alternativeName>
</protein>
<dbReference type="Pfam" id="PF00790">
    <property type="entry name" value="VHS"/>
    <property type="match status" value="1"/>
</dbReference>
<evidence type="ECO:0000256" key="4">
    <source>
        <dbReference type="ARBA" id="ARBA00017923"/>
    </source>
</evidence>
<keyword evidence="8" id="KW-0967">Endosome</keyword>
<dbReference type="InterPro" id="IPR001452">
    <property type="entry name" value="SH3_domain"/>
</dbReference>
<feature type="compositionally biased region" description="Polar residues" evidence="13">
    <location>
        <begin position="629"/>
        <end position="644"/>
    </location>
</feature>
<dbReference type="PROSITE" id="PS50002">
    <property type="entry name" value="SH3"/>
    <property type="match status" value="1"/>
</dbReference>
<dbReference type="SUPFAM" id="SSF48464">
    <property type="entry name" value="ENTH/VHS domain"/>
    <property type="match status" value="1"/>
</dbReference>
<name>A0A0J9XEE5_GEOCN</name>
<dbReference type="InterPro" id="IPR004152">
    <property type="entry name" value="GAT_dom"/>
</dbReference>
<dbReference type="InterPro" id="IPR050670">
    <property type="entry name" value="STAM"/>
</dbReference>
<comment type="similarity">
    <text evidence="3">Belongs to the STAM family.</text>
</comment>
<sequence>MDSSGNTAIKQAFDKATDPSQAFENWDYIMTLCDRVNDDPIDGPKEAVKLTQEGLESGNAKCQKLTLVVLSALAQNCGPLMHEEIASKSLTGSLLELGTDMSAPESLRQQVFEVMETLSREFRSNPELKEVEIAFNRLKQTDPSIIPPTVPQKHQITDEDRRREEEELQRVLALSLEESQEDPRYNNFETYNSSSFASSSNNNFNSNSSNTNNNFGGPNIQGSNASQTTNPFTQSQPVNNTQRQQQPPQATPSANLLDLEDNPEPSTPRSASSVRAVRAIYDLTSTEPGELTFRRGDIIVVIESVYRDWWKGSLRGEIGIFPLNYVEPLVEPTNEEVIRQSKEEQALFAEFKNIEKVLTILNEAHKQNPAPKISENQELQELYNSTQAVRPKLAKILEKLNQKRDELTDLDNKLLSARRAYDEILEGNLSSTIQQPAHSDTNPFQSHQPQQQGQQQQPFNNSQPLFSPGPQPQQQGGLQSGQVQPQLTGPHFQVPLSPNPAQNTGGSSQFPPTNPVNITAQLTGPGSNPGGTGGPPLGPPQGQGTQHSVGLGTQHTGGQGPFQNSSQGSQQQTPSRITSANTGGNNNPRYNGPPPDYSTSLDGQWNNNNNNVTGGNPLQSGAGHVGQLDITNNNSASGPHNSFSGQGYQPQQQGFYGGNNNNYY</sequence>
<gene>
    <name evidence="16" type="ORF">BN980_GECA12s01363g</name>
</gene>
<evidence type="ECO:0000256" key="7">
    <source>
        <dbReference type="ARBA" id="ARBA00022448"/>
    </source>
</evidence>
<evidence type="ECO:0000256" key="8">
    <source>
        <dbReference type="ARBA" id="ARBA00022753"/>
    </source>
</evidence>
<evidence type="ECO:0000256" key="3">
    <source>
        <dbReference type="ARBA" id="ARBA00009666"/>
    </source>
</evidence>
<evidence type="ECO:0000256" key="5">
    <source>
        <dbReference type="ARBA" id="ARBA00018978"/>
    </source>
</evidence>
<dbReference type="PRINTS" id="PR00452">
    <property type="entry name" value="SH3DOMAIN"/>
</dbReference>
<keyword evidence="7" id="KW-0813">Transport</keyword>
<dbReference type="Proteomes" id="UP000242525">
    <property type="component" value="Unassembled WGS sequence"/>
</dbReference>
<keyword evidence="17" id="KW-1185">Reference proteome</keyword>
<dbReference type="PROSITE" id="PS50330">
    <property type="entry name" value="UIM"/>
    <property type="match status" value="1"/>
</dbReference>
<evidence type="ECO:0000259" key="14">
    <source>
        <dbReference type="PROSITE" id="PS50002"/>
    </source>
</evidence>
<proteinExistence type="inferred from homology"/>
<dbReference type="SMART" id="SM00326">
    <property type="entry name" value="SH3"/>
    <property type="match status" value="1"/>
</dbReference>
<dbReference type="InterPro" id="IPR036028">
    <property type="entry name" value="SH3-like_dom_sf"/>
</dbReference>
<feature type="compositionally biased region" description="Polar residues" evidence="13">
    <location>
        <begin position="433"/>
        <end position="442"/>
    </location>
</feature>
<dbReference type="InterPro" id="IPR008942">
    <property type="entry name" value="ENTH_VHS"/>
</dbReference>
<comment type="function">
    <text evidence="1">Component of the ESCRT-0 complex which is the sorting receptor for ubiquitinated cargo proteins at the multivesicular body (MVB).</text>
</comment>